<gene>
    <name evidence="2" type="ORF">DFJ43DRAFT_1069219</name>
</gene>
<proteinExistence type="predicted"/>
<dbReference type="AlphaFoldDB" id="A0AA38MUJ1"/>
<name>A0AA38MUJ1_9AGAR</name>
<reference evidence="2" key="1">
    <citation type="submission" date="2022-08" db="EMBL/GenBank/DDBJ databases">
        <authorList>
            <consortium name="DOE Joint Genome Institute"/>
            <person name="Min B."/>
            <person name="Sierra-Patev S."/>
            <person name="Naranjo-Ortiz M."/>
            <person name="Looney B."/>
            <person name="Konkel Z."/>
            <person name="Slot J.C."/>
            <person name="Sakamoto Y."/>
            <person name="Steenwyk J.L."/>
            <person name="Rokas A."/>
            <person name="Carro J."/>
            <person name="Camarero S."/>
            <person name="Ferreira P."/>
            <person name="Molpeceres G."/>
            <person name="Ruiz-duenas F.J."/>
            <person name="Serrano A."/>
            <person name="Henrissat B."/>
            <person name="Drula E."/>
            <person name="Hughes K.W."/>
            <person name="Mata J.L."/>
            <person name="Ishikawa N.K."/>
            <person name="Vargas-Isla R."/>
            <person name="Ushijima S."/>
            <person name="Smith C.A."/>
            <person name="Ahrendt S."/>
            <person name="Andreopoulos W."/>
            <person name="He G."/>
            <person name="LaButti K."/>
            <person name="Lipzen A."/>
            <person name="Ng V."/>
            <person name="Riley R."/>
            <person name="Sandor L."/>
            <person name="Barry K."/>
            <person name="Martinez A.T."/>
            <person name="Xiao Y."/>
            <person name="Gibbons J.G."/>
            <person name="Terashima K."/>
            <person name="Hibbett D.S."/>
            <person name="Grigoriev I.V."/>
        </authorList>
    </citation>
    <scope>NUCLEOTIDE SEQUENCE</scope>
    <source>
        <strain evidence="2">ET3784</strain>
    </source>
</reference>
<accession>A0AA38MUJ1</accession>
<feature type="compositionally biased region" description="Low complexity" evidence="1">
    <location>
        <begin position="210"/>
        <end position="228"/>
    </location>
</feature>
<feature type="compositionally biased region" description="Polar residues" evidence="1">
    <location>
        <begin position="14"/>
        <end position="26"/>
    </location>
</feature>
<feature type="region of interest" description="Disordered" evidence="1">
    <location>
        <begin position="191"/>
        <end position="276"/>
    </location>
</feature>
<keyword evidence="3" id="KW-1185">Reference proteome</keyword>
<sequence length="464" mass="50514">MTFRNARNSFLPLSMSSPTHTRTRSGTQLSEQYIQDSFHSYLKSSLTQAKVERLLDADLLSSAEGDLMITGPALCLYFAALRSTTNPPSVPLPRHNKTYEPTELSAENCPPTFAPFLRVWAHTVPSIQALAPEYQHDLARIICTLEPLSTPLNPNIHGIAADLRAVAIEISQRRSFQDRYAADLQAALDSGNVPSSPGGKKASFVPPPSYEASPPSSLQSSPNTQTLSLPPPSPTYSADYTTDIHDIPSQQPSSHLSPYTPNTGSGWPSRSPSPSILTPSSPAIEFIRETLYAALGDALERQPFLRGMLKRDPPRAYFAAVAYAILDVATTSLTTEGSVVGVLGTQLTLDDCPPPLRRFMLELAAIGRQAAEIQEADDVRAMKYASQGKDIPTSRMERIQQMLIEGVGCSTQHRGEEEGRRSVEGKAVAFTNRLNGLSLALTHLKAFRDRQDQVFKVLAGIGES</sequence>
<evidence type="ECO:0000313" key="3">
    <source>
        <dbReference type="Proteomes" id="UP001176059"/>
    </source>
</evidence>
<feature type="compositionally biased region" description="Polar residues" evidence="1">
    <location>
        <begin position="248"/>
        <end position="266"/>
    </location>
</feature>
<dbReference type="Proteomes" id="UP001176059">
    <property type="component" value="Unassembled WGS sequence"/>
</dbReference>
<evidence type="ECO:0000256" key="1">
    <source>
        <dbReference type="SAM" id="MobiDB-lite"/>
    </source>
</evidence>
<protein>
    <submittedName>
        <fullName evidence="2">Uncharacterized protein</fullName>
    </submittedName>
</protein>
<comment type="caution">
    <text evidence="2">The sequence shown here is derived from an EMBL/GenBank/DDBJ whole genome shotgun (WGS) entry which is preliminary data.</text>
</comment>
<reference evidence="2" key="2">
    <citation type="journal article" date="2023" name="Proc. Natl. Acad. Sci. U.S.A.">
        <title>A global phylogenomic analysis of the shiitake genus Lentinula.</title>
        <authorList>
            <person name="Sierra-Patev S."/>
            <person name="Min B."/>
            <person name="Naranjo-Ortiz M."/>
            <person name="Looney B."/>
            <person name="Konkel Z."/>
            <person name="Slot J.C."/>
            <person name="Sakamoto Y."/>
            <person name="Steenwyk J.L."/>
            <person name="Rokas A."/>
            <person name="Carro J."/>
            <person name="Camarero S."/>
            <person name="Ferreira P."/>
            <person name="Molpeceres G."/>
            <person name="Ruiz-Duenas F.J."/>
            <person name="Serrano A."/>
            <person name="Henrissat B."/>
            <person name="Drula E."/>
            <person name="Hughes K.W."/>
            <person name="Mata J.L."/>
            <person name="Ishikawa N.K."/>
            <person name="Vargas-Isla R."/>
            <person name="Ushijima S."/>
            <person name="Smith C.A."/>
            <person name="Donoghue J."/>
            <person name="Ahrendt S."/>
            <person name="Andreopoulos W."/>
            <person name="He G."/>
            <person name="LaButti K."/>
            <person name="Lipzen A."/>
            <person name="Ng V."/>
            <person name="Riley R."/>
            <person name="Sandor L."/>
            <person name="Barry K."/>
            <person name="Martinez A.T."/>
            <person name="Xiao Y."/>
            <person name="Gibbons J.G."/>
            <person name="Terashima K."/>
            <person name="Grigoriev I.V."/>
            <person name="Hibbett D."/>
        </authorList>
    </citation>
    <scope>NUCLEOTIDE SEQUENCE</scope>
    <source>
        <strain evidence="2">ET3784</strain>
    </source>
</reference>
<dbReference type="EMBL" id="JANVFO010000019">
    <property type="protein sequence ID" value="KAJ3733109.1"/>
    <property type="molecule type" value="Genomic_DNA"/>
</dbReference>
<organism evidence="2 3">
    <name type="scientific">Lentinula guzmanii</name>
    <dbReference type="NCBI Taxonomy" id="2804957"/>
    <lineage>
        <taxon>Eukaryota</taxon>
        <taxon>Fungi</taxon>
        <taxon>Dikarya</taxon>
        <taxon>Basidiomycota</taxon>
        <taxon>Agaricomycotina</taxon>
        <taxon>Agaricomycetes</taxon>
        <taxon>Agaricomycetidae</taxon>
        <taxon>Agaricales</taxon>
        <taxon>Marasmiineae</taxon>
        <taxon>Omphalotaceae</taxon>
        <taxon>Lentinula</taxon>
    </lineage>
</organism>
<feature type="region of interest" description="Disordered" evidence="1">
    <location>
        <begin position="1"/>
        <end position="26"/>
    </location>
</feature>
<evidence type="ECO:0000313" key="2">
    <source>
        <dbReference type="EMBL" id="KAJ3733109.1"/>
    </source>
</evidence>